<comment type="caution">
    <text evidence="2">The sequence shown here is derived from an EMBL/GenBank/DDBJ whole genome shotgun (WGS) entry which is preliminary data.</text>
</comment>
<proteinExistence type="predicted"/>
<evidence type="ECO:0000256" key="1">
    <source>
        <dbReference type="SAM" id="Phobius"/>
    </source>
</evidence>
<protein>
    <submittedName>
        <fullName evidence="2">Uncharacterized protein</fullName>
    </submittedName>
</protein>
<evidence type="ECO:0000313" key="2">
    <source>
        <dbReference type="EMBL" id="KAH7972545.1"/>
    </source>
</evidence>
<keyword evidence="1" id="KW-0812">Transmembrane</keyword>
<keyword evidence="3" id="KW-1185">Reference proteome</keyword>
<gene>
    <name evidence="2" type="ORF">HPB52_013324</name>
</gene>
<dbReference type="EMBL" id="JABSTV010001247">
    <property type="protein sequence ID" value="KAH7972545.1"/>
    <property type="molecule type" value="Genomic_DNA"/>
</dbReference>
<keyword evidence="1" id="KW-0472">Membrane</keyword>
<reference evidence="2" key="1">
    <citation type="journal article" date="2020" name="Cell">
        <title>Large-Scale Comparative Analyses of Tick Genomes Elucidate Their Genetic Diversity and Vector Capacities.</title>
        <authorList>
            <consortium name="Tick Genome and Microbiome Consortium (TIGMIC)"/>
            <person name="Jia N."/>
            <person name="Wang J."/>
            <person name="Shi W."/>
            <person name="Du L."/>
            <person name="Sun Y."/>
            <person name="Zhan W."/>
            <person name="Jiang J.F."/>
            <person name="Wang Q."/>
            <person name="Zhang B."/>
            <person name="Ji P."/>
            <person name="Bell-Sakyi L."/>
            <person name="Cui X.M."/>
            <person name="Yuan T.T."/>
            <person name="Jiang B.G."/>
            <person name="Yang W.F."/>
            <person name="Lam T.T."/>
            <person name="Chang Q.C."/>
            <person name="Ding S.J."/>
            <person name="Wang X.J."/>
            <person name="Zhu J.G."/>
            <person name="Ruan X.D."/>
            <person name="Zhao L."/>
            <person name="Wei J.T."/>
            <person name="Ye R.Z."/>
            <person name="Que T.C."/>
            <person name="Du C.H."/>
            <person name="Zhou Y.H."/>
            <person name="Cheng J.X."/>
            <person name="Dai P.F."/>
            <person name="Guo W.B."/>
            <person name="Han X.H."/>
            <person name="Huang E.J."/>
            <person name="Li L.F."/>
            <person name="Wei W."/>
            <person name="Gao Y.C."/>
            <person name="Liu J.Z."/>
            <person name="Shao H.Z."/>
            <person name="Wang X."/>
            <person name="Wang C.C."/>
            <person name="Yang T.C."/>
            <person name="Huo Q.B."/>
            <person name="Li W."/>
            <person name="Chen H.Y."/>
            <person name="Chen S.E."/>
            <person name="Zhou L.G."/>
            <person name="Ni X.B."/>
            <person name="Tian J.H."/>
            <person name="Sheng Y."/>
            <person name="Liu T."/>
            <person name="Pan Y.S."/>
            <person name="Xia L.Y."/>
            <person name="Li J."/>
            <person name="Zhao F."/>
            <person name="Cao W.C."/>
        </authorList>
    </citation>
    <scope>NUCLEOTIDE SEQUENCE</scope>
    <source>
        <strain evidence="2">Rsan-2018</strain>
    </source>
</reference>
<name>A0A9D4QAZ4_RHISA</name>
<keyword evidence="1" id="KW-1133">Transmembrane helix</keyword>
<dbReference type="Proteomes" id="UP000821837">
    <property type="component" value="Chromosome 11"/>
</dbReference>
<accession>A0A9D4QAZ4</accession>
<reference evidence="2" key="2">
    <citation type="submission" date="2021-09" db="EMBL/GenBank/DDBJ databases">
        <authorList>
            <person name="Jia N."/>
            <person name="Wang J."/>
            <person name="Shi W."/>
            <person name="Du L."/>
            <person name="Sun Y."/>
            <person name="Zhan W."/>
            <person name="Jiang J."/>
            <person name="Wang Q."/>
            <person name="Zhang B."/>
            <person name="Ji P."/>
            <person name="Sakyi L.B."/>
            <person name="Cui X."/>
            <person name="Yuan T."/>
            <person name="Jiang B."/>
            <person name="Yang W."/>
            <person name="Lam T.T.-Y."/>
            <person name="Chang Q."/>
            <person name="Ding S."/>
            <person name="Wang X."/>
            <person name="Zhu J."/>
            <person name="Ruan X."/>
            <person name="Zhao L."/>
            <person name="Wei J."/>
            <person name="Que T."/>
            <person name="Du C."/>
            <person name="Cheng J."/>
            <person name="Dai P."/>
            <person name="Han X."/>
            <person name="Huang E."/>
            <person name="Gao Y."/>
            <person name="Liu J."/>
            <person name="Shao H."/>
            <person name="Ye R."/>
            <person name="Li L."/>
            <person name="Wei W."/>
            <person name="Wang X."/>
            <person name="Wang C."/>
            <person name="Huo Q."/>
            <person name="Li W."/>
            <person name="Guo W."/>
            <person name="Chen H."/>
            <person name="Chen S."/>
            <person name="Zhou L."/>
            <person name="Zhou L."/>
            <person name="Ni X."/>
            <person name="Tian J."/>
            <person name="Zhou Y."/>
            <person name="Sheng Y."/>
            <person name="Liu T."/>
            <person name="Pan Y."/>
            <person name="Xia L."/>
            <person name="Li J."/>
            <person name="Zhao F."/>
            <person name="Cao W."/>
        </authorList>
    </citation>
    <scope>NUCLEOTIDE SEQUENCE</scope>
    <source>
        <strain evidence="2">Rsan-2018</strain>
        <tissue evidence="2">Larvae</tissue>
    </source>
</reference>
<organism evidence="2 3">
    <name type="scientific">Rhipicephalus sanguineus</name>
    <name type="common">Brown dog tick</name>
    <name type="synonym">Ixodes sanguineus</name>
    <dbReference type="NCBI Taxonomy" id="34632"/>
    <lineage>
        <taxon>Eukaryota</taxon>
        <taxon>Metazoa</taxon>
        <taxon>Ecdysozoa</taxon>
        <taxon>Arthropoda</taxon>
        <taxon>Chelicerata</taxon>
        <taxon>Arachnida</taxon>
        <taxon>Acari</taxon>
        <taxon>Parasitiformes</taxon>
        <taxon>Ixodida</taxon>
        <taxon>Ixodoidea</taxon>
        <taxon>Ixodidae</taxon>
        <taxon>Rhipicephalinae</taxon>
        <taxon>Rhipicephalus</taxon>
        <taxon>Rhipicephalus</taxon>
    </lineage>
</organism>
<evidence type="ECO:0000313" key="3">
    <source>
        <dbReference type="Proteomes" id="UP000821837"/>
    </source>
</evidence>
<feature type="transmembrane region" description="Helical" evidence="1">
    <location>
        <begin position="6"/>
        <end position="25"/>
    </location>
</feature>
<sequence length="177" mass="20322">MNSPVLWNIFVFMRVLYGGILLGTVREYINQSTKIVRLECHLRFNYECLSNNVVPRSLYCKTLVDTPYGRKLARDFSRNCLKARIQDKQQIHQLRERAIRDRRKAGGKVHVPEDLHLPGDVVQVLGLGPKFGVQKQRTNPELLTVVRQVSRRATEGVWSQGGATVHRAYIRGVGKRE</sequence>
<dbReference type="VEuPathDB" id="VectorBase:RSAN_055557"/>
<dbReference type="AlphaFoldDB" id="A0A9D4QAZ4"/>